<keyword evidence="1" id="KW-0464">Manganese</keyword>
<dbReference type="PROSITE" id="PS50975">
    <property type="entry name" value="ATP_GRASP"/>
    <property type="match status" value="1"/>
</dbReference>
<dbReference type="PATRIC" id="fig|448.7.peg.1475"/>
<gene>
    <name evidence="4" type="ORF">Lery_1412</name>
</gene>
<dbReference type="PANTHER" id="PTHR21621">
    <property type="entry name" value="RIBOSOMAL PROTEIN S6 MODIFICATION PROTEIN"/>
    <property type="match status" value="1"/>
</dbReference>
<evidence type="ECO:0000259" key="3">
    <source>
        <dbReference type="PROSITE" id="PS50975"/>
    </source>
</evidence>
<keyword evidence="2" id="KW-0067">ATP-binding</keyword>
<proteinExistence type="predicted"/>
<dbReference type="EMBL" id="LNYA01000024">
    <property type="protein sequence ID" value="KTC97573.1"/>
    <property type="molecule type" value="Genomic_DNA"/>
</dbReference>
<dbReference type="GO" id="GO:0005524">
    <property type="term" value="F:ATP binding"/>
    <property type="evidence" value="ECO:0007669"/>
    <property type="project" value="UniProtKB-UniRule"/>
</dbReference>
<dbReference type="Proteomes" id="UP000054773">
    <property type="component" value="Unassembled WGS sequence"/>
</dbReference>
<dbReference type="InterPro" id="IPR003806">
    <property type="entry name" value="ATP-grasp_PylC-type"/>
</dbReference>
<sequence length="496" mass="57110">MQTIIVTDDPDSWEFLSPLAAIVHASEYLSSENFLQNRSLRVINLCQSYQHQTIGYYVSLLAHARDHKAIPSVHSIQDVMNTSLSKLISQEVDEEIQHSLQDIKGTEFIFSLYFGQNMAKCHADLARKLHGLFPLPLIRFTLEKRKQWRIKNLQPLSLSGVPAHHRDFMRQAAESYLSKKRFHQWRKKQRYHDLAILVDPSEPNAPSNKKALDFFANTGEDMGLNVDFIEKSDSKSIAEYDALFIRATTSVNHYTYRMARRAAQENIVVIDDPQSIIKCSNKVYLAELMRSHQILTPETTFISKYDKELPPIEFPCVLKRPDSAFSHGVIKLDDFKSLQKSLNQFFKSSDLVLIQRFIPTEFDWRIGVLDNKPIFACRYFMARDHWQIYNWDALGDKTQGNIDVQGNFAIQGNHETIPITDVPDGVIKTALKTTRLIGDGLYGVDIKSQGDKHYVIEVNDNPNIDFGIEDQILGENLYQQIMTVFLQRIRRKHGYG</sequence>
<dbReference type="GO" id="GO:0046872">
    <property type="term" value="F:metal ion binding"/>
    <property type="evidence" value="ECO:0007669"/>
    <property type="project" value="InterPro"/>
</dbReference>
<dbReference type="SUPFAM" id="SSF56059">
    <property type="entry name" value="Glutathione synthetase ATP-binding domain-like"/>
    <property type="match status" value="1"/>
</dbReference>
<dbReference type="GO" id="GO:0005737">
    <property type="term" value="C:cytoplasm"/>
    <property type="evidence" value="ECO:0007669"/>
    <property type="project" value="TreeGrafter"/>
</dbReference>
<evidence type="ECO:0000313" key="4">
    <source>
        <dbReference type="EMBL" id="KTC97573.1"/>
    </source>
</evidence>
<name>A0A0W0TQH6_LEGER</name>
<dbReference type="AlphaFoldDB" id="A0A0W0TQH6"/>
<evidence type="ECO:0000313" key="5">
    <source>
        <dbReference type="Proteomes" id="UP000054773"/>
    </source>
</evidence>
<dbReference type="InterPro" id="IPR011761">
    <property type="entry name" value="ATP-grasp"/>
</dbReference>
<dbReference type="GO" id="GO:0016879">
    <property type="term" value="F:ligase activity, forming carbon-nitrogen bonds"/>
    <property type="evidence" value="ECO:0007669"/>
    <property type="project" value="TreeGrafter"/>
</dbReference>
<protein>
    <submittedName>
        <fullName evidence="4">Ribosomal protein S6 modification protein</fullName>
    </submittedName>
</protein>
<dbReference type="STRING" id="448.Lery_1412"/>
<evidence type="ECO:0000256" key="2">
    <source>
        <dbReference type="PROSITE-ProRule" id="PRU00409"/>
    </source>
</evidence>
<keyword evidence="2" id="KW-0547">Nucleotide-binding</keyword>
<feature type="domain" description="ATP-grasp" evidence="3">
    <location>
        <begin position="286"/>
        <end position="486"/>
    </location>
</feature>
<dbReference type="OrthoDB" id="9800957at2"/>
<evidence type="ECO:0000256" key="1">
    <source>
        <dbReference type="ARBA" id="ARBA00023211"/>
    </source>
</evidence>
<dbReference type="Pfam" id="PF14401">
    <property type="entry name" value="RLAN"/>
    <property type="match status" value="1"/>
</dbReference>
<dbReference type="PANTHER" id="PTHR21621:SF0">
    <property type="entry name" value="BETA-CITRYLGLUTAMATE SYNTHASE B-RELATED"/>
    <property type="match status" value="1"/>
</dbReference>
<dbReference type="Pfam" id="PF02655">
    <property type="entry name" value="ATP-grasp_3"/>
    <property type="match status" value="1"/>
</dbReference>
<dbReference type="Gene3D" id="3.30.1490.20">
    <property type="entry name" value="ATP-grasp fold, A domain"/>
    <property type="match status" value="1"/>
</dbReference>
<organism evidence="4 5">
    <name type="scientific">Legionella erythra</name>
    <dbReference type="NCBI Taxonomy" id="448"/>
    <lineage>
        <taxon>Bacteria</taxon>
        <taxon>Pseudomonadati</taxon>
        <taxon>Pseudomonadota</taxon>
        <taxon>Gammaproteobacteria</taxon>
        <taxon>Legionellales</taxon>
        <taxon>Legionellaceae</taxon>
        <taxon>Legionella</taxon>
    </lineage>
</organism>
<dbReference type="Gene3D" id="3.30.470.20">
    <property type="entry name" value="ATP-grasp fold, B domain"/>
    <property type="match status" value="1"/>
</dbReference>
<dbReference type="RefSeq" id="WP_058526567.1">
    <property type="nucleotide sequence ID" value="NZ_CAAAHY010000015.1"/>
</dbReference>
<accession>A0A0W0TQH6</accession>
<dbReference type="Gene3D" id="3.40.50.20">
    <property type="match status" value="1"/>
</dbReference>
<keyword evidence="5" id="KW-1185">Reference proteome</keyword>
<dbReference type="InterPro" id="IPR025839">
    <property type="entry name" value="RLAN_dom"/>
</dbReference>
<reference evidence="4 5" key="1">
    <citation type="submission" date="2015-11" db="EMBL/GenBank/DDBJ databases">
        <title>Genomic analysis of 38 Legionella species identifies large and diverse effector repertoires.</title>
        <authorList>
            <person name="Burstein D."/>
            <person name="Amaro F."/>
            <person name="Zusman T."/>
            <person name="Lifshitz Z."/>
            <person name="Cohen O."/>
            <person name="Gilbert J.A."/>
            <person name="Pupko T."/>
            <person name="Shuman H.A."/>
            <person name="Segal G."/>
        </authorList>
    </citation>
    <scope>NUCLEOTIDE SEQUENCE [LARGE SCALE GENOMIC DNA]</scope>
    <source>
        <strain evidence="4 5">SE-32A-C8</strain>
    </source>
</reference>
<comment type="caution">
    <text evidence="4">The sequence shown here is derived from an EMBL/GenBank/DDBJ whole genome shotgun (WGS) entry which is preliminary data.</text>
</comment>
<dbReference type="InterPro" id="IPR013815">
    <property type="entry name" value="ATP_grasp_subdomain_1"/>
</dbReference>